<dbReference type="PANTHER" id="PTHR44757:SF2">
    <property type="entry name" value="BIOFILM ARCHITECTURE MAINTENANCE PROTEIN MBAA"/>
    <property type="match status" value="1"/>
</dbReference>
<feature type="domain" description="CBS" evidence="6">
    <location>
        <begin position="76"/>
        <end position="132"/>
    </location>
</feature>
<feature type="domain" description="CBS" evidence="6">
    <location>
        <begin position="204"/>
        <end position="261"/>
    </location>
</feature>
<accession>A0A919EJ93</accession>
<keyword evidence="2" id="KW-0129">CBS domain</keyword>
<dbReference type="PROSITE" id="PS50112">
    <property type="entry name" value="PAS"/>
    <property type="match status" value="1"/>
</dbReference>
<comment type="caution">
    <text evidence="7">The sequence shown here is derived from an EMBL/GenBank/DDBJ whole genome shotgun (WGS) entry which is preliminary data.</text>
</comment>
<evidence type="ECO:0000313" key="8">
    <source>
        <dbReference type="Proteomes" id="UP000623842"/>
    </source>
</evidence>
<evidence type="ECO:0000259" key="6">
    <source>
        <dbReference type="PROSITE" id="PS51371"/>
    </source>
</evidence>
<feature type="domain" description="GGDEF" evidence="5">
    <location>
        <begin position="437"/>
        <end position="570"/>
    </location>
</feature>
<dbReference type="InterPro" id="IPR052155">
    <property type="entry name" value="Biofilm_reg_signaling"/>
</dbReference>
<dbReference type="PROSITE" id="PS50883">
    <property type="entry name" value="EAL"/>
    <property type="match status" value="1"/>
</dbReference>
<dbReference type="InterPro" id="IPR035965">
    <property type="entry name" value="PAS-like_dom_sf"/>
</dbReference>
<dbReference type="AlphaFoldDB" id="A0A919EJ93"/>
<dbReference type="InterPro" id="IPR000160">
    <property type="entry name" value="GGDEF_dom"/>
</dbReference>
<dbReference type="InterPro" id="IPR035919">
    <property type="entry name" value="EAL_sf"/>
</dbReference>
<dbReference type="NCBIfam" id="TIGR00229">
    <property type="entry name" value="sensory_box"/>
    <property type="match status" value="1"/>
</dbReference>
<name>A0A919EJ93_9GAMM</name>
<dbReference type="CDD" id="cd01948">
    <property type="entry name" value="EAL"/>
    <property type="match status" value="1"/>
</dbReference>
<dbReference type="FunFam" id="3.30.70.270:FF:000001">
    <property type="entry name" value="Diguanylate cyclase domain protein"/>
    <property type="match status" value="1"/>
</dbReference>
<dbReference type="InterPro" id="IPR000014">
    <property type="entry name" value="PAS"/>
</dbReference>
<evidence type="ECO:0000259" key="3">
    <source>
        <dbReference type="PROSITE" id="PS50112"/>
    </source>
</evidence>
<dbReference type="CDD" id="cd00130">
    <property type="entry name" value="PAS"/>
    <property type="match status" value="1"/>
</dbReference>
<dbReference type="Pfam" id="PF13426">
    <property type="entry name" value="PAS_9"/>
    <property type="match status" value="1"/>
</dbReference>
<dbReference type="Proteomes" id="UP000623842">
    <property type="component" value="Unassembled WGS sequence"/>
</dbReference>
<dbReference type="Gene3D" id="3.10.580.10">
    <property type="entry name" value="CBS-domain"/>
    <property type="match status" value="2"/>
</dbReference>
<dbReference type="Pfam" id="PF00990">
    <property type="entry name" value="GGDEF"/>
    <property type="match status" value="1"/>
</dbReference>
<dbReference type="SUPFAM" id="SSF54631">
    <property type="entry name" value="CBS-domain pair"/>
    <property type="match status" value="2"/>
</dbReference>
<dbReference type="PANTHER" id="PTHR44757">
    <property type="entry name" value="DIGUANYLATE CYCLASE DGCP"/>
    <property type="match status" value="1"/>
</dbReference>
<proteinExistence type="predicted"/>
<feature type="domain" description="EAL" evidence="4">
    <location>
        <begin position="579"/>
        <end position="832"/>
    </location>
</feature>
<dbReference type="InterPro" id="IPR001633">
    <property type="entry name" value="EAL_dom"/>
</dbReference>
<dbReference type="CDD" id="cd01949">
    <property type="entry name" value="GGDEF"/>
    <property type="match status" value="1"/>
</dbReference>
<dbReference type="InterPro" id="IPR029787">
    <property type="entry name" value="Nucleotide_cyclase"/>
</dbReference>
<evidence type="ECO:0000259" key="4">
    <source>
        <dbReference type="PROSITE" id="PS50883"/>
    </source>
</evidence>
<dbReference type="SUPFAM" id="SSF55785">
    <property type="entry name" value="PYP-like sensor domain (PAS domain)"/>
    <property type="match status" value="1"/>
</dbReference>
<dbReference type="Gene3D" id="3.20.20.450">
    <property type="entry name" value="EAL domain"/>
    <property type="match status" value="1"/>
</dbReference>
<reference evidence="7" key="2">
    <citation type="submission" date="2020-09" db="EMBL/GenBank/DDBJ databases">
        <authorList>
            <person name="Sun Q."/>
            <person name="Kim S."/>
        </authorList>
    </citation>
    <scope>NUCLEOTIDE SEQUENCE</scope>
    <source>
        <strain evidence="7">KCTC 42731</strain>
    </source>
</reference>
<dbReference type="InterPro" id="IPR043128">
    <property type="entry name" value="Rev_trsase/Diguanyl_cyclase"/>
</dbReference>
<dbReference type="GO" id="GO:0003824">
    <property type="term" value="F:catalytic activity"/>
    <property type="evidence" value="ECO:0007669"/>
    <property type="project" value="UniProtKB-ARBA"/>
</dbReference>
<dbReference type="SUPFAM" id="SSF141868">
    <property type="entry name" value="EAL domain-like"/>
    <property type="match status" value="1"/>
</dbReference>
<dbReference type="EMBL" id="BNCK01000002">
    <property type="protein sequence ID" value="GHF85482.1"/>
    <property type="molecule type" value="Genomic_DNA"/>
</dbReference>
<comment type="cofactor">
    <cofactor evidence="1">
        <name>Mg(2+)</name>
        <dbReference type="ChEBI" id="CHEBI:18420"/>
    </cofactor>
</comment>
<keyword evidence="8" id="KW-1185">Reference proteome</keyword>
<feature type="domain" description="PAS" evidence="3">
    <location>
        <begin position="278"/>
        <end position="324"/>
    </location>
</feature>
<evidence type="ECO:0008006" key="9">
    <source>
        <dbReference type="Google" id="ProtNLM"/>
    </source>
</evidence>
<dbReference type="Gene3D" id="3.30.70.270">
    <property type="match status" value="1"/>
</dbReference>
<dbReference type="SMART" id="SM00267">
    <property type="entry name" value="GGDEF"/>
    <property type="match status" value="1"/>
</dbReference>
<dbReference type="InterPro" id="IPR046342">
    <property type="entry name" value="CBS_dom_sf"/>
</dbReference>
<dbReference type="PROSITE" id="PS50887">
    <property type="entry name" value="GGDEF"/>
    <property type="match status" value="1"/>
</dbReference>
<dbReference type="SMART" id="SM00091">
    <property type="entry name" value="PAS"/>
    <property type="match status" value="1"/>
</dbReference>
<sequence>MANAVVYASQITNRDLLVCAPETATHQAAKLMKSRKTSSILIQSGDDIVGIFTEADSTKISFTQCDDFDAPISNYMSSPVISIRETTPIQEIIMAFHRHRVRHLLVVDENNSPIGITSQTDVIKKQGIERYLQLRKIKDNFNPRVPIVNGTENVQFVANKMAEYHSTSAIIHNTCNGDYGIITERDLLRLIAEKQGSRSAWHHAAHPLLTIDINDSLYHAYTVIKQHSVRHLVVYDKDNIVGILSLQHILSDMEIAYIQKLESVLSERDSALKESRKHLSFAEKIIEASLDSVMVTDRAGTILSVNPAFTQLTGYCAKEAIGKNASLLSSGKHNGAFYKKLWQSITDNGMWQGEILNKKKNGDTYSEWLTIVRLAEPEYEDAQEYYAAIFSDITERKLNEKRIHALAFFDELTGLPNRRLFNDRFEVAISTAHRNHQLVATMFLDLDRFKQINDNLGHKMGDELLKVTAERLQACIKEGDTVSRFGGDEFVILLTEMNSVKDIVKVAERISKVLCEPYELSSRELHVTSSIGVAIYPDDGETTDALLKHADIAMYKAKDNGRNSFQLYSPEMNIVSMERLIMQNCLRIALKKNEFELHYQSKVDHQTQEVVGIEALVRWNHSELGRVSPAQFIPMAEELGLIVDIDTWVLNTACQQRRIWLDAGVECGPISVNISALHFNHDLVYSVQQALEHSSLPPHLLELEITEGCFIQNMKNASGMLAEIRALGVKSSIDDFGTGYSSLSYLSQLAFDTLKIDCSFIKQVPKNAQQCQLVTTIIAMAKALDISVVAEGVETHAQVEFLSDKGCFVYQGYYYNRPGNAMQCTDFLLEFDKSAEHKDVELTLA</sequence>
<protein>
    <recommendedName>
        <fullName evidence="9">EAL domain-containing protein</fullName>
    </recommendedName>
</protein>
<evidence type="ECO:0000259" key="5">
    <source>
        <dbReference type="PROSITE" id="PS50887"/>
    </source>
</evidence>
<gene>
    <name evidence="7" type="ORF">GCM10017161_11300</name>
</gene>
<organism evidence="7 8">
    <name type="scientific">Thalassotalea marina</name>
    <dbReference type="NCBI Taxonomy" id="1673741"/>
    <lineage>
        <taxon>Bacteria</taxon>
        <taxon>Pseudomonadati</taxon>
        <taxon>Pseudomonadota</taxon>
        <taxon>Gammaproteobacteria</taxon>
        <taxon>Alteromonadales</taxon>
        <taxon>Colwelliaceae</taxon>
        <taxon>Thalassotalea</taxon>
    </lineage>
</organism>
<dbReference type="InterPro" id="IPR000644">
    <property type="entry name" value="CBS_dom"/>
</dbReference>
<evidence type="ECO:0000313" key="7">
    <source>
        <dbReference type="EMBL" id="GHF85482.1"/>
    </source>
</evidence>
<dbReference type="Pfam" id="PF00563">
    <property type="entry name" value="EAL"/>
    <property type="match status" value="1"/>
</dbReference>
<evidence type="ECO:0000256" key="1">
    <source>
        <dbReference type="ARBA" id="ARBA00001946"/>
    </source>
</evidence>
<dbReference type="SMART" id="SM00052">
    <property type="entry name" value="EAL"/>
    <property type="match status" value="1"/>
</dbReference>
<reference evidence="7" key="1">
    <citation type="journal article" date="2014" name="Int. J. Syst. Evol. Microbiol.">
        <title>Complete genome sequence of Corynebacterium casei LMG S-19264T (=DSM 44701T), isolated from a smear-ripened cheese.</title>
        <authorList>
            <consortium name="US DOE Joint Genome Institute (JGI-PGF)"/>
            <person name="Walter F."/>
            <person name="Albersmeier A."/>
            <person name="Kalinowski J."/>
            <person name="Ruckert C."/>
        </authorList>
    </citation>
    <scope>NUCLEOTIDE SEQUENCE</scope>
    <source>
        <strain evidence="7">KCTC 42731</strain>
    </source>
</reference>
<dbReference type="Pfam" id="PF00571">
    <property type="entry name" value="CBS"/>
    <property type="match status" value="3"/>
</dbReference>
<dbReference type="Gene3D" id="3.30.450.20">
    <property type="entry name" value="PAS domain"/>
    <property type="match status" value="1"/>
</dbReference>
<dbReference type="SUPFAM" id="SSF55073">
    <property type="entry name" value="Nucleotide cyclase"/>
    <property type="match status" value="1"/>
</dbReference>
<dbReference type="PROSITE" id="PS51371">
    <property type="entry name" value="CBS"/>
    <property type="match status" value="2"/>
</dbReference>
<dbReference type="RefSeq" id="WP_189768149.1">
    <property type="nucleotide sequence ID" value="NZ_BNCK01000002.1"/>
</dbReference>
<dbReference type="NCBIfam" id="TIGR00254">
    <property type="entry name" value="GGDEF"/>
    <property type="match status" value="1"/>
</dbReference>
<evidence type="ECO:0000256" key="2">
    <source>
        <dbReference type="PROSITE-ProRule" id="PRU00703"/>
    </source>
</evidence>
<dbReference type="SMART" id="SM00116">
    <property type="entry name" value="CBS"/>
    <property type="match status" value="4"/>
</dbReference>